<reference evidence="2" key="1">
    <citation type="submission" date="2022-07" db="EMBL/GenBank/DDBJ databases">
        <title>Chromosome-level genome of Muraenolepis orangiensis.</title>
        <authorList>
            <person name="Kim J."/>
        </authorList>
    </citation>
    <scope>NUCLEOTIDE SEQUENCE</scope>
    <source>
        <strain evidence="2">KU_S4_2022</strain>
        <tissue evidence="2">Muscle</tissue>
    </source>
</reference>
<feature type="compositionally biased region" description="Polar residues" evidence="1">
    <location>
        <begin position="131"/>
        <end position="140"/>
    </location>
</feature>
<dbReference type="EMBL" id="JANIIK010000116">
    <property type="protein sequence ID" value="KAJ3588540.1"/>
    <property type="molecule type" value="Genomic_DNA"/>
</dbReference>
<evidence type="ECO:0000313" key="2">
    <source>
        <dbReference type="EMBL" id="KAJ3588540.1"/>
    </source>
</evidence>
<dbReference type="Proteomes" id="UP001148018">
    <property type="component" value="Unassembled WGS sequence"/>
</dbReference>
<gene>
    <name evidence="2" type="ORF">NHX12_012132</name>
</gene>
<keyword evidence="3" id="KW-1185">Reference proteome</keyword>
<evidence type="ECO:0000256" key="1">
    <source>
        <dbReference type="SAM" id="MobiDB-lite"/>
    </source>
</evidence>
<dbReference type="AlphaFoldDB" id="A0A9Q0DH48"/>
<proteinExistence type="predicted"/>
<organism evidence="2 3">
    <name type="scientific">Muraenolepis orangiensis</name>
    <name type="common">Patagonian moray cod</name>
    <dbReference type="NCBI Taxonomy" id="630683"/>
    <lineage>
        <taxon>Eukaryota</taxon>
        <taxon>Metazoa</taxon>
        <taxon>Chordata</taxon>
        <taxon>Craniata</taxon>
        <taxon>Vertebrata</taxon>
        <taxon>Euteleostomi</taxon>
        <taxon>Actinopterygii</taxon>
        <taxon>Neopterygii</taxon>
        <taxon>Teleostei</taxon>
        <taxon>Neoteleostei</taxon>
        <taxon>Acanthomorphata</taxon>
        <taxon>Zeiogadaria</taxon>
        <taxon>Gadariae</taxon>
        <taxon>Gadiformes</taxon>
        <taxon>Muraenolepidoidei</taxon>
        <taxon>Muraenolepididae</taxon>
        <taxon>Muraenolepis</taxon>
    </lineage>
</organism>
<protein>
    <submittedName>
        <fullName evidence="2">Uncharacterized protein</fullName>
    </submittedName>
</protein>
<name>A0A9Q0DH48_9TELE</name>
<feature type="region of interest" description="Disordered" evidence="1">
    <location>
        <begin position="118"/>
        <end position="140"/>
    </location>
</feature>
<comment type="caution">
    <text evidence="2">The sequence shown here is derived from an EMBL/GenBank/DDBJ whole genome shotgun (WGS) entry which is preliminary data.</text>
</comment>
<evidence type="ECO:0000313" key="3">
    <source>
        <dbReference type="Proteomes" id="UP001148018"/>
    </source>
</evidence>
<sequence length="140" mass="16237">MEHCGCNKKRVIVYDNMSVDERYETLGRPEDLSSEARGPLVRGQRTSRQRPEDLSSEARGPLVRGQRTSRLLQQDTFNYEGVTLVKRSESQYRSARSFCHRLYLWYIFAEKGKALTPDPNPHHSDTRPVFFSTNMPNNKS</sequence>
<feature type="region of interest" description="Disordered" evidence="1">
    <location>
        <begin position="25"/>
        <end position="67"/>
    </location>
</feature>
<accession>A0A9Q0DH48</accession>